<evidence type="ECO:0000256" key="1">
    <source>
        <dbReference type="SAM" id="MobiDB-lite"/>
    </source>
</evidence>
<comment type="caution">
    <text evidence="2">The sequence shown here is derived from an EMBL/GenBank/DDBJ whole genome shotgun (WGS) entry which is preliminary data.</text>
</comment>
<feature type="compositionally biased region" description="Low complexity" evidence="1">
    <location>
        <begin position="1130"/>
        <end position="1140"/>
    </location>
</feature>
<dbReference type="AlphaFoldDB" id="A0AAJ0C3R3"/>
<accession>A0AAJ0C3R3</accession>
<name>A0AAJ0C3R3_9PEZI</name>
<dbReference type="Proteomes" id="UP001244011">
    <property type="component" value="Unassembled WGS sequence"/>
</dbReference>
<feature type="compositionally biased region" description="Basic and acidic residues" evidence="1">
    <location>
        <begin position="660"/>
        <end position="678"/>
    </location>
</feature>
<proteinExistence type="predicted"/>
<dbReference type="EMBL" id="MU839002">
    <property type="protein sequence ID" value="KAK1769599.1"/>
    <property type="molecule type" value="Genomic_DNA"/>
</dbReference>
<dbReference type="GeneID" id="85306827"/>
<feature type="region of interest" description="Disordered" evidence="1">
    <location>
        <begin position="502"/>
        <end position="633"/>
    </location>
</feature>
<dbReference type="RefSeq" id="XP_060285812.1">
    <property type="nucleotide sequence ID" value="XM_060423640.1"/>
</dbReference>
<evidence type="ECO:0000313" key="2">
    <source>
        <dbReference type="EMBL" id="KAK1769599.1"/>
    </source>
</evidence>
<feature type="region of interest" description="Disordered" evidence="1">
    <location>
        <begin position="789"/>
        <end position="896"/>
    </location>
</feature>
<feature type="compositionally biased region" description="Polar residues" evidence="1">
    <location>
        <begin position="884"/>
        <end position="896"/>
    </location>
</feature>
<feature type="compositionally biased region" description="Polar residues" evidence="1">
    <location>
        <begin position="818"/>
        <end position="830"/>
    </location>
</feature>
<protein>
    <submittedName>
        <fullName evidence="2">Uncharacterized protein</fullName>
    </submittedName>
</protein>
<organism evidence="2 3">
    <name type="scientific">Phialemonium atrogriseum</name>
    <dbReference type="NCBI Taxonomy" id="1093897"/>
    <lineage>
        <taxon>Eukaryota</taxon>
        <taxon>Fungi</taxon>
        <taxon>Dikarya</taxon>
        <taxon>Ascomycota</taxon>
        <taxon>Pezizomycotina</taxon>
        <taxon>Sordariomycetes</taxon>
        <taxon>Sordariomycetidae</taxon>
        <taxon>Cephalothecales</taxon>
        <taxon>Cephalothecaceae</taxon>
        <taxon>Phialemonium</taxon>
    </lineage>
</organism>
<sequence length="1234" mass="134636">MAWDSRHPRSQTPPWRRRDPALLDGIRPLDHRASMELRTGLGDCPLSPVTEEDGGSPFSPPLVVSVTVKFADPIIRSTYRRTYGSSPNFEPSDRICNGLLRRIDHCCEELITRKDSTAFLTCKEGTGTPKPLRFEMTFRMARRDTGEQTERTFESYQIHPLTAAFAREVTLASHRMIGLFLSHHDKEFKWLDGSVGEGHRLGRETMIPSLHTPLSPCCIPRSRFVESSQSFEFIPGYTIEVSFKSRSQKRSEHGAFSKVLKINSRQSSPLNLMLSEDLLWQSFQSVDSALGSKKRQFDEQHESCGGLEGPSACQHFDDEGLHLALRVTNNLGPSYDHLHRDIRSKLVLFHDKDGQDCQTFLKGIERQLMEARDGIDSRISQMHDFELRILELKSSTWSIRNPLRFSLDPCASYSRRSIEAVLERVQTGISDVLRGNNIAIHVSAYKRGHLVLEKALVARQDPRGLQHDARDPEDQKKDFVSRLRARIQEDIDKVCKDTCSLGDIPDNEVLDNKETDNEATLASRSDEEKQGQEGKSSGDTPVEDTAIEGSSRDREAPVQRRFPLVGNSKVVAKGHREDCWSDDSQDPAEPSYSPSTEPGEDMEDQAPLAGAARPYSTITFPGSAPGQRFFPLVPDRFSLPSRVSSGCILASEPYDLPTDTEMHDGKEEDHEGGARDEAPEQNEQVHPTEHCEDAPAAELATDSEPHETCSEGSVPAGVDKCPAPSVEDSGVVIEEPVPVPGGPDHAAGDLLPADRVPVFEAEESGPLEEHVSVEEPVSVEELGTTAETVQSISELPCSSEAVGEPTRTSDEEHDETCSLATKPSTDTFSRSRMDVAQTPQGISRLYRDSAGGRAIEPETPSRAANCADSDDDSTAPSTPALSSGCESSPRNSLIITPNNLATLPGLKRPLLRGLEEDYLGHRSEAETETVDGLREGCASDKGLLPGGVFPSLQERAFEDAGRGTALFPPLDLPAVPQSPVPEALATSDTFELDGKETEFSMEADAGQATESPPGGSPVLISELADFDCGSSFLDIEPDSSMPRPMTKFGPLLVSEAESNRAPGLDAPRSSDYKATGPEVLTQVVRDSEEFPAPEGITERKEDEADTELQLEEPGVATTVTSALEISTGDSEPLSESEPSPGTSKQLQTEHVPQTPTSSTCTLPWTVPIPLPKASATPPPLSRNTTANNPQPNSPDQPAEPSSRDSVDDIPPPDPEMVMIFAGMAFASKILNRAD</sequence>
<feature type="compositionally biased region" description="Polar residues" evidence="1">
    <location>
        <begin position="1181"/>
        <end position="1195"/>
    </location>
</feature>
<gene>
    <name evidence="2" type="ORF">QBC33DRAFT_327373</name>
</gene>
<feature type="region of interest" description="Disordered" evidence="1">
    <location>
        <begin position="650"/>
        <end position="726"/>
    </location>
</feature>
<keyword evidence="3" id="KW-1185">Reference proteome</keyword>
<feature type="compositionally biased region" description="Polar residues" evidence="1">
    <location>
        <begin position="1141"/>
        <end position="1162"/>
    </location>
</feature>
<reference evidence="2" key="1">
    <citation type="submission" date="2023-06" db="EMBL/GenBank/DDBJ databases">
        <title>Genome-scale phylogeny and comparative genomics of the fungal order Sordariales.</title>
        <authorList>
            <consortium name="Lawrence Berkeley National Laboratory"/>
            <person name="Hensen N."/>
            <person name="Bonometti L."/>
            <person name="Westerberg I."/>
            <person name="Brannstrom I.O."/>
            <person name="Guillou S."/>
            <person name="Cros-Aarteil S."/>
            <person name="Calhoun S."/>
            <person name="Haridas S."/>
            <person name="Kuo A."/>
            <person name="Mondo S."/>
            <person name="Pangilinan J."/>
            <person name="Riley R."/>
            <person name="Labutti K."/>
            <person name="Andreopoulos B."/>
            <person name="Lipzen A."/>
            <person name="Chen C."/>
            <person name="Yanf M."/>
            <person name="Daum C."/>
            <person name="Ng V."/>
            <person name="Clum A."/>
            <person name="Steindorff A."/>
            <person name="Ohm R."/>
            <person name="Martin F."/>
            <person name="Silar P."/>
            <person name="Natvig D."/>
            <person name="Lalanne C."/>
            <person name="Gautier V."/>
            <person name="Ament-Velasquez S.L."/>
            <person name="Kruys A."/>
            <person name="Hutchinson M.I."/>
            <person name="Powell A.J."/>
            <person name="Barry K."/>
            <person name="Miller A.N."/>
            <person name="Grigoriev I.V."/>
            <person name="Debuchy R."/>
            <person name="Gladieux P."/>
            <person name="Thoren M.H."/>
            <person name="Johannesson H."/>
        </authorList>
    </citation>
    <scope>NUCLEOTIDE SEQUENCE</scope>
    <source>
        <strain evidence="2">8032-3</strain>
    </source>
</reference>
<feature type="compositionally biased region" description="Pro residues" evidence="1">
    <location>
        <begin position="1166"/>
        <end position="1180"/>
    </location>
</feature>
<feature type="region of interest" description="Disordered" evidence="1">
    <location>
        <begin position="1"/>
        <end position="22"/>
    </location>
</feature>
<feature type="region of interest" description="Disordered" evidence="1">
    <location>
        <begin position="1054"/>
        <end position="1215"/>
    </location>
</feature>
<evidence type="ECO:0000313" key="3">
    <source>
        <dbReference type="Proteomes" id="UP001244011"/>
    </source>
</evidence>
<feature type="compositionally biased region" description="Polar residues" evidence="1">
    <location>
        <begin position="1117"/>
        <end position="1129"/>
    </location>
</feature>